<dbReference type="RefSeq" id="WP_009803885.1">
    <property type="nucleotide sequence ID" value="NZ_AAMO01000008.1"/>
</dbReference>
<dbReference type="OrthoDB" id="7656008at2"/>
<dbReference type="Pfam" id="PF02195">
    <property type="entry name" value="ParB_N"/>
    <property type="match status" value="1"/>
</dbReference>
<dbReference type="Gene3D" id="3.90.1530.30">
    <property type="match status" value="1"/>
</dbReference>
<dbReference type="PANTHER" id="PTHR33375:SF1">
    <property type="entry name" value="CHROMOSOME-PARTITIONING PROTEIN PARB-RELATED"/>
    <property type="match status" value="1"/>
</dbReference>
<dbReference type="AlphaFoldDB" id="A3U0Q2"/>
<sequence>MSRKRRIFDIDLPEEPEAPAAAPEPVADAGAARRGPMASAIAENAEALKARRSTVEAIREENDALAHEYVALRDAGHVVKPVPLDQVHTYMLVRDRIPGEDEELAELMTSIRELGLSNPIRVMPRPDGTGYELVQGFRRLSAYRQLHEETGDAAWGEIPSLVMPGEPDVAGLYRRMVDENVIRKDLSFAEMAYAAQNYAAEPSTEAEDVGEAVAALFQSAPYSKRNYIRNFAFLLERLGQDLAYPTAIPRALGVALAREIKERPEIVGQIRDALTDWEGRSIRDELDVLRRFTGQGDPEEDAAPVPRAKTSGGTGGRTKTTFHIQSSAGQVKCTAGPGRLEIRVERDFSSIERARLERAIASLIDGLG</sequence>
<dbReference type="Proteomes" id="UP000004318">
    <property type="component" value="Unassembled WGS sequence"/>
</dbReference>
<dbReference type="CDD" id="cd16405">
    <property type="entry name" value="RepB_like_N"/>
    <property type="match status" value="1"/>
</dbReference>
<dbReference type="InterPro" id="IPR037972">
    <property type="entry name" value="RepB_N"/>
</dbReference>
<reference evidence="3 4" key="1">
    <citation type="journal article" date="2010" name="J. Bacteriol.">
        <title>Genome sequences of Oceanicola granulosus HTCC2516(T) and Oceanicola batsensis HTCC2597(TDelta).</title>
        <authorList>
            <person name="Thrash J.C."/>
            <person name="Cho J.C."/>
            <person name="Vergin K.L."/>
            <person name="Giovannoni S.J."/>
        </authorList>
    </citation>
    <scope>NUCLEOTIDE SEQUENCE [LARGE SCALE GENOMIC DNA]</scope>
    <source>
        <strain evidence="4">ATCC BAA-863 / DSM 15984 / KCTC 12145 / HTCC2597</strain>
    </source>
</reference>
<gene>
    <name evidence="3" type="ORF">OB2597_19711</name>
</gene>
<evidence type="ECO:0000313" key="3">
    <source>
        <dbReference type="EMBL" id="EAQ02343.1"/>
    </source>
</evidence>
<feature type="domain" description="ParB-like N-terminal" evidence="2">
    <location>
        <begin position="80"/>
        <end position="181"/>
    </location>
</feature>
<proteinExistence type="predicted"/>
<protein>
    <submittedName>
        <fullName evidence="3">Replication protein, putative</fullName>
    </submittedName>
</protein>
<organism evidence="3 4">
    <name type="scientific">Pseudooceanicola batsensis (strain ATCC BAA-863 / DSM 15984 / KCTC 12145 / HTCC2597)</name>
    <name type="common">Oceanicola batsensis</name>
    <dbReference type="NCBI Taxonomy" id="252305"/>
    <lineage>
        <taxon>Bacteria</taxon>
        <taxon>Pseudomonadati</taxon>
        <taxon>Pseudomonadota</taxon>
        <taxon>Alphaproteobacteria</taxon>
        <taxon>Rhodobacterales</taxon>
        <taxon>Paracoccaceae</taxon>
        <taxon>Pseudooceanicola</taxon>
    </lineage>
</organism>
<feature type="region of interest" description="Disordered" evidence="1">
    <location>
        <begin position="1"/>
        <end position="34"/>
    </location>
</feature>
<name>A3U0Q2_PSEBH</name>
<dbReference type="InterPro" id="IPR003115">
    <property type="entry name" value="ParB_N"/>
</dbReference>
<feature type="compositionally biased region" description="Low complexity" evidence="1">
    <location>
        <begin position="18"/>
        <end position="32"/>
    </location>
</feature>
<evidence type="ECO:0000313" key="4">
    <source>
        <dbReference type="Proteomes" id="UP000004318"/>
    </source>
</evidence>
<dbReference type="SUPFAM" id="SSF110849">
    <property type="entry name" value="ParB/Sulfiredoxin"/>
    <property type="match status" value="1"/>
</dbReference>
<dbReference type="SMART" id="SM00470">
    <property type="entry name" value="ParB"/>
    <property type="match status" value="1"/>
</dbReference>
<dbReference type="STRING" id="252305.OB2597_19711"/>
<keyword evidence="4" id="KW-1185">Reference proteome</keyword>
<accession>A3U0Q2</accession>
<dbReference type="HOGENOM" id="CLU_791974_0_0_5"/>
<evidence type="ECO:0000256" key="1">
    <source>
        <dbReference type="SAM" id="MobiDB-lite"/>
    </source>
</evidence>
<dbReference type="InterPro" id="IPR050336">
    <property type="entry name" value="Chromosome_partition/occlusion"/>
</dbReference>
<dbReference type="GO" id="GO:0005694">
    <property type="term" value="C:chromosome"/>
    <property type="evidence" value="ECO:0007669"/>
    <property type="project" value="TreeGrafter"/>
</dbReference>
<dbReference type="PANTHER" id="PTHR33375">
    <property type="entry name" value="CHROMOSOME-PARTITIONING PROTEIN PARB-RELATED"/>
    <property type="match status" value="1"/>
</dbReference>
<feature type="region of interest" description="Disordered" evidence="1">
    <location>
        <begin position="294"/>
        <end position="319"/>
    </location>
</feature>
<dbReference type="GO" id="GO:0007059">
    <property type="term" value="P:chromosome segregation"/>
    <property type="evidence" value="ECO:0007669"/>
    <property type="project" value="TreeGrafter"/>
</dbReference>
<comment type="caution">
    <text evidence="3">The sequence shown here is derived from an EMBL/GenBank/DDBJ whole genome shotgun (WGS) entry which is preliminary data.</text>
</comment>
<dbReference type="EMBL" id="AAMO01000008">
    <property type="protein sequence ID" value="EAQ02343.1"/>
    <property type="molecule type" value="Genomic_DNA"/>
</dbReference>
<dbReference type="InterPro" id="IPR036086">
    <property type="entry name" value="ParB/Sulfiredoxin_sf"/>
</dbReference>
<evidence type="ECO:0000259" key="2">
    <source>
        <dbReference type="SMART" id="SM00470"/>
    </source>
</evidence>